<keyword evidence="1" id="KW-1133">Transmembrane helix</keyword>
<feature type="transmembrane region" description="Helical" evidence="1">
    <location>
        <begin position="78"/>
        <end position="96"/>
    </location>
</feature>
<accession>A0A5M6D380</accession>
<comment type="caution">
    <text evidence="2">The sequence shown here is derived from an EMBL/GenBank/DDBJ whole genome shotgun (WGS) entry which is preliminary data.</text>
</comment>
<name>A0A5M6D380_9BACT</name>
<evidence type="ECO:0000313" key="2">
    <source>
        <dbReference type="EMBL" id="KAA5541944.1"/>
    </source>
</evidence>
<keyword evidence="3" id="KW-1185">Reference proteome</keyword>
<evidence type="ECO:0000256" key="1">
    <source>
        <dbReference type="SAM" id="Phobius"/>
    </source>
</evidence>
<organism evidence="2 3">
    <name type="scientific">Roseiconus nitratireducens</name>
    <dbReference type="NCBI Taxonomy" id="2605748"/>
    <lineage>
        <taxon>Bacteria</taxon>
        <taxon>Pseudomonadati</taxon>
        <taxon>Planctomycetota</taxon>
        <taxon>Planctomycetia</taxon>
        <taxon>Pirellulales</taxon>
        <taxon>Pirellulaceae</taxon>
        <taxon>Roseiconus</taxon>
    </lineage>
</organism>
<proteinExistence type="predicted"/>
<dbReference type="Proteomes" id="UP000324479">
    <property type="component" value="Unassembled WGS sequence"/>
</dbReference>
<gene>
    <name evidence="2" type="ORF">FYK55_16235</name>
</gene>
<protein>
    <submittedName>
        <fullName evidence="2">Uncharacterized protein</fullName>
    </submittedName>
</protein>
<reference evidence="2 3" key="1">
    <citation type="submission" date="2019-08" db="EMBL/GenBank/DDBJ databases">
        <authorList>
            <person name="Dhanesh K."/>
            <person name="Kumar G."/>
            <person name="Sasikala C."/>
            <person name="Venkata Ramana C."/>
        </authorList>
    </citation>
    <scope>NUCLEOTIDE SEQUENCE [LARGE SCALE GENOMIC DNA]</scope>
    <source>
        <strain evidence="2 3">JC645</strain>
    </source>
</reference>
<evidence type="ECO:0000313" key="3">
    <source>
        <dbReference type="Proteomes" id="UP000324479"/>
    </source>
</evidence>
<dbReference type="AlphaFoldDB" id="A0A5M6D380"/>
<keyword evidence="1" id="KW-0472">Membrane</keyword>
<sequence>MAALSLWAASDPWFEIMLQHLQGLFVAPAATIQETMAWVGLGRLLSLLLLVTVAGGGAAVWVMALCRRAGHDRSLVSLRSLVALTGVMALWCSLFLNHSAIAWQGKRVRLALQRDRFDSIARPLRNDWPTRDGSLQHLGPYMAYPFGKPRTLILLTSPSVTGTQLCISAIERCDSGALKLQLAGPDGGDWAEWHPPSSQPGSFTGGLNEHHDLQASLELGGGWYLVRYRG</sequence>
<feature type="transmembrane region" description="Helical" evidence="1">
    <location>
        <begin position="44"/>
        <end position="66"/>
    </location>
</feature>
<keyword evidence="1" id="KW-0812">Transmembrane</keyword>
<dbReference type="EMBL" id="VWOX01000009">
    <property type="protein sequence ID" value="KAA5541944.1"/>
    <property type="molecule type" value="Genomic_DNA"/>
</dbReference>